<dbReference type="AlphaFoldDB" id="A0A183B860"/>
<name>A0A183B860_9TREM</name>
<sequence length="397" mass="44209">MLLHRLHLPTHILTLNDPVAVDVDLSDQSVLLDTSIGQGRPNLGDITLNSTLVQNISPRPSNSSPSIEGNHPTEDDFVISELILRDATVRRILLPNLCTFIFTGDPNWCAVQCVLRTQLGFLLWPQLSLADLYASLLRLNFLAECKNSTHQRLIMDCSQTQASSDGGTFTAISMSRLPACLQQLVSLDNDLQTCELSWQLIIDFQLIESIDNKLFAMIHKNMTKHTTAYLVRVTEQLLCTDALWKCVSRSASGSVTCGVWNPERFVSDLLHRLLTGATCLTAGPPGQLFSRILSVLINWPLPDPVFERAVVHWVPLIIAAIRQTPQNRSPDSIVFRIWLVVQILRLLSTCCSTELATSTLSECFHQMSNHFPYENLTSQAVNASAFQFTPFGLNDSP</sequence>
<organism evidence="3">
    <name type="scientific">Echinostoma caproni</name>
    <dbReference type="NCBI Taxonomy" id="27848"/>
    <lineage>
        <taxon>Eukaryota</taxon>
        <taxon>Metazoa</taxon>
        <taxon>Spiralia</taxon>
        <taxon>Lophotrochozoa</taxon>
        <taxon>Platyhelminthes</taxon>
        <taxon>Trematoda</taxon>
        <taxon>Digenea</taxon>
        <taxon>Plagiorchiida</taxon>
        <taxon>Echinostomata</taxon>
        <taxon>Echinostomatoidea</taxon>
        <taxon>Echinostomatidae</taxon>
        <taxon>Echinostoma</taxon>
    </lineage>
</organism>
<dbReference type="WBParaSite" id="ECPE_0001543501-mRNA-1">
    <property type="protein sequence ID" value="ECPE_0001543501-mRNA-1"/>
    <property type="gene ID" value="ECPE_0001543501"/>
</dbReference>
<accession>A0A183B860</accession>
<reference evidence="3" key="1">
    <citation type="submission" date="2016-06" db="UniProtKB">
        <authorList>
            <consortium name="WormBaseParasite"/>
        </authorList>
    </citation>
    <scope>IDENTIFICATION</scope>
</reference>
<dbReference type="OrthoDB" id="343783at2759"/>
<dbReference type="EMBL" id="UZAN01060414">
    <property type="protein sequence ID" value="VDP92666.1"/>
    <property type="molecule type" value="Genomic_DNA"/>
</dbReference>
<keyword evidence="2" id="KW-1185">Reference proteome</keyword>
<evidence type="ECO:0000313" key="2">
    <source>
        <dbReference type="Proteomes" id="UP000272942"/>
    </source>
</evidence>
<dbReference type="Proteomes" id="UP000272942">
    <property type="component" value="Unassembled WGS sequence"/>
</dbReference>
<reference evidence="1 2" key="2">
    <citation type="submission" date="2018-11" db="EMBL/GenBank/DDBJ databases">
        <authorList>
            <consortium name="Pathogen Informatics"/>
        </authorList>
    </citation>
    <scope>NUCLEOTIDE SEQUENCE [LARGE SCALE GENOMIC DNA]</scope>
    <source>
        <strain evidence="1 2">Egypt</strain>
    </source>
</reference>
<evidence type="ECO:0000313" key="1">
    <source>
        <dbReference type="EMBL" id="VDP92666.1"/>
    </source>
</evidence>
<proteinExistence type="predicted"/>
<evidence type="ECO:0000313" key="3">
    <source>
        <dbReference type="WBParaSite" id="ECPE_0001543501-mRNA-1"/>
    </source>
</evidence>
<protein>
    <submittedName>
        <fullName evidence="3">MOR2-PAG1_C domain-containing protein</fullName>
    </submittedName>
</protein>
<gene>
    <name evidence="1" type="ORF">ECPE_LOCUS15394</name>
</gene>